<name>A0A1L5F3E7_CLOKL</name>
<accession>A0A1L5F3E7</accession>
<gene>
    <name evidence="1" type="ORF">BS101_00660</name>
</gene>
<evidence type="ECO:0000313" key="1">
    <source>
        <dbReference type="EMBL" id="APM37380.1"/>
    </source>
</evidence>
<dbReference type="AlphaFoldDB" id="A0A1L5F3E7"/>
<evidence type="ECO:0000313" key="2">
    <source>
        <dbReference type="Proteomes" id="UP000184604"/>
    </source>
</evidence>
<proteinExistence type="predicted"/>
<protein>
    <submittedName>
        <fullName evidence="1">Uncharacterized protein</fullName>
    </submittedName>
</protein>
<sequence length="87" mass="10222">MLNARLRYSNNIEKTFVHKRSEDMLNFTIQELKKLSSLIQIELIRISENFNKGEINICIDGNKMQCNKFKKIVAKNKPPHLIVNVTY</sequence>
<dbReference type="EMBL" id="CP018335">
    <property type="protein sequence ID" value="APM37380.1"/>
    <property type="molecule type" value="Genomic_DNA"/>
</dbReference>
<reference evidence="1 2" key="1">
    <citation type="submission" date="2016-12" db="EMBL/GenBank/DDBJ databases">
        <title>Complete genome sequence of Clostridium kluyveri JZZ isolated from the pit mud of a Chinese flavor liquor-making factory.</title>
        <authorList>
            <person name="Wang Y."/>
        </authorList>
    </citation>
    <scope>NUCLEOTIDE SEQUENCE [LARGE SCALE GENOMIC DNA]</scope>
    <source>
        <strain evidence="1 2">JZZ</strain>
    </source>
</reference>
<dbReference type="Proteomes" id="UP000184604">
    <property type="component" value="Chromosome"/>
</dbReference>
<organism evidence="1 2">
    <name type="scientific">Clostridium kluyveri</name>
    <dbReference type="NCBI Taxonomy" id="1534"/>
    <lineage>
        <taxon>Bacteria</taxon>
        <taxon>Bacillati</taxon>
        <taxon>Bacillota</taxon>
        <taxon>Clostridia</taxon>
        <taxon>Eubacteriales</taxon>
        <taxon>Clostridiaceae</taxon>
        <taxon>Clostridium</taxon>
    </lineage>
</organism>